<dbReference type="Pfam" id="PF19577">
    <property type="entry name" value="DcaP"/>
    <property type="match status" value="1"/>
</dbReference>
<sequence length="539" mass="58666">MIDALRALMIVSHLADTARVAETDRERDRLRPARKPNLNDAGGCSTGQGPMLFTVTHRNRHQRSLSRGLMIAAWAVAMLAHAGTSANGQDVPTPQIHTDDSFANLLQTLPASTSAEETFFASQLSELDSNLTTLDDPVVVPADQPYTSFPADGFSTNTPNPSFASDDFDQSIGTQQQNNFSAFPDFDTGILVFGDDVALKIGGFVKADFISDFDPIDSVDSFDTGEIPVGVADHRNSRFHAKSSRLSFDTRWMVQDQVVRAFVEADFFGGDDGGNGAFRLRHAYGTMGYFTAGQTWTTFTHPSAVPQTLDFEGAVSNVNRRQGLVRLDLPIGDSGLSWAIALEDPRIDIEIPTGVTGEGRTESPDLISHLKLERDLGDFQAAFVIRELGFQRTGDPVVTDTAWGCNLTGSLGCTDATRVYSQITVGEGIGSYRGSPDVVATGATTAEILPMFGWMIGAKHAWNDQLTSNFTFSELTLDRIAGQAGVNLRETTYLAVNLIHNPVDRVFIGIEYLYGTRENQNGEKADATRMQMSFGFYLP</sequence>
<name>M5U088_9BACT</name>
<evidence type="ECO:0000256" key="1">
    <source>
        <dbReference type="SAM" id="MobiDB-lite"/>
    </source>
</evidence>
<dbReference type="SUPFAM" id="SSF56935">
    <property type="entry name" value="Porins"/>
    <property type="match status" value="1"/>
</dbReference>
<accession>M5U088</accession>
<gene>
    <name evidence="2" type="ORF">RSSM_03662</name>
</gene>
<proteinExistence type="predicted"/>
<feature type="compositionally biased region" description="Basic and acidic residues" evidence="1">
    <location>
        <begin position="22"/>
        <end position="31"/>
    </location>
</feature>
<keyword evidence="3" id="KW-1185">Reference proteome</keyword>
<dbReference type="EMBL" id="ANOH01000254">
    <property type="protein sequence ID" value="EMI54882.1"/>
    <property type="molecule type" value="Genomic_DNA"/>
</dbReference>
<protein>
    <submittedName>
        <fullName evidence="2">Porin</fullName>
    </submittedName>
</protein>
<comment type="caution">
    <text evidence="2">The sequence shown here is derived from an EMBL/GenBank/DDBJ whole genome shotgun (WGS) entry which is preliminary data.</text>
</comment>
<feature type="region of interest" description="Disordered" evidence="1">
    <location>
        <begin position="22"/>
        <end position="47"/>
    </location>
</feature>
<dbReference type="PATRIC" id="fig|1263870.3.peg.3884"/>
<dbReference type="Proteomes" id="UP000011885">
    <property type="component" value="Unassembled WGS sequence"/>
</dbReference>
<dbReference type="InterPro" id="IPR045748">
    <property type="entry name" value="DcaP"/>
</dbReference>
<evidence type="ECO:0000313" key="3">
    <source>
        <dbReference type="Proteomes" id="UP000011885"/>
    </source>
</evidence>
<reference evidence="2 3" key="1">
    <citation type="journal article" date="2013" name="Mar. Genomics">
        <title>Expression of sulfatases in Rhodopirellula baltica and the diversity of sulfatases in the genus Rhodopirellula.</title>
        <authorList>
            <person name="Wegner C.E."/>
            <person name="Richter-Heitmann T."/>
            <person name="Klindworth A."/>
            <person name="Klockow C."/>
            <person name="Richter M."/>
            <person name="Achstetter T."/>
            <person name="Glockner F.O."/>
            <person name="Harder J."/>
        </authorList>
    </citation>
    <scope>NUCLEOTIDE SEQUENCE [LARGE SCALE GENOMIC DNA]</scope>
    <source>
        <strain evidence="2 3">SM41</strain>
    </source>
</reference>
<dbReference type="TCDB" id="1.B.70.1.9">
    <property type="family name" value="the outer membrane channel (omc) family"/>
</dbReference>
<dbReference type="AlphaFoldDB" id="M5U088"/>
<organism evidence="2 3">
    <name type="scientific">Rhodopirellula sallentina SM41</name>
    <dbReference type="NCBI Taxonomy" id="1263870"/>
    <lineage>
        <taxon>Bacteria</taxon>
        <taxon>Pseudomonadati</taxon>
        <taxon>Planctomycetota</taxon>
        <taxon>Planctomycetia</taxon>
        <taxon>Pirellulales</taxon>
        <taxon>Pirellulaceae</taxon>
        <taxon>Rhodopirellula</taxon>
    </lineage>
</organism>
<evidence type="ECO:0000313" key="2">
    <source>
        <dbReference type="EMBL" id="EMI54882.1"/>
    </source>
</evidence>